<dbReference type="Gene3D" id="3.30.530.20">
    <property type="match status" value="1"/>
</dbReference>
<evidence type="ECO:0000313" key="4">
    <source>
        <dbReference type="Proteomes" id="UP001157186"/>
    </source>
</evidence>
<name>A0ABQ6GTH9_9GAMM</name>
<evidence type="ECO:0000313" key="3">
    <source>
        <dbReference type="EMBL" id="GLX77986.1"/>
    </source>
</evidence>
<dbReference type="Proteomes" id="UP001157186">
    <property type="component" value="Unassembled WGS sequence"/>
</dbReference>
<comment type="similarity">
    <text evidence="1">Belongs to the AHA1 family.</text>
</comment>
<evidence type="ECO:0000259" key="2">
    <source>
        <dbReference type="Pfam" id="PF08327"/>
    </source>
</evidence>
<gene>
    <name evidence="3" type="ORF">tinsulaeT_13260</name>
</gene>
<organism evidence="3 4">
    <name type="scientific">Thalassotalea insulae</name>
    <dbReference type="NCBI Taxonomy" id="2056778"/>
    <lineage>
        <taxon>Bacteria</taxon>
        <taxon>Pseudomonadati</taxon>
        <taxon>Pseudomonadota</taxon>
        <taxon>Gammaproteobacteria</taxon>
        <taxon>Alteromonadales</taxon>
        <taxon>Colwelliaceae</taxon>
        <taxon>Thalassotalea</taxon>
    </lineage>
</organism>
<comment type="caution">
    <text evidence="3">The sequence shown here is derived from an EMBL/GenBank/DDBJ whole genome shotgun (WGS) entry which is preliminary data.</text>
</comment>
<feature type="domain" description="Activator of Hsp90 ATPase homologue 1/2-like C-terminal" evidence="2">
    <location>
        <begin position="14"/>
        <end position="140"/>
    </location>
</feature>
<accession>A0ABQ6GTH9</accession>
<protein>
    <submittedName>
        <fullName evidence="3">ATPase</fullName>
    </submittedName>
</protein>
<proteinExistence type="inferred from homology"/>
<dbReference type="Pfam" id="PF08327">
    <property type="entry name" value="AHSA1"/>
    <property type="match status" value="1"/>
</dbReference>
<reference evidence="3 4" key="1">
    <citation type="submission" date="2023-03" db="EMBL/GenBank/DDBJ databases">
        <title>Draft genome sequence of Thalassotalea insulae KCTC 62186T.</title>
        <authorList>
            <person name="Sawabe T."/>
        </authorList>
    </citation>
    <scope>NUCLEOTIDE SEQUENCE [LARGE SCALE GENOMIC DNA]</scope>
    <source>
        <strain evidence="3 4">KCTC 62186</strain>
    </source>
</reference>
<dbReference type="SUPFAM" id="SSF55961">
    <property type="entry name" value="Bet v1-like"/>
    <property type="match status" value="1"/>
</dbReference>
<dbReference type="RefSeq" id="WP_284243881.1">
    <property type="nucleotide sequence ID" value="NZ_BSST01000001.1"/>
</dbReference>
<evidence type="ECO:0000256" key="1">
    <source>
        <dbReference type="ARBA" id="ARBA00006817"/>
    </source>
</evidence>
<dbReference type="InterPro" id="IPR023393">
    <property type="entry name" value="START-like_dom_sf"/>
</dbReference>
<sequence>MLTNYSVSTKILKPLGEVFQAVVEKQHIIRYFADESSDNLIPGQQVIWHWQQWGNYPVIVKEVLNNQRITLSLDAKAWQKTQGESYDVTVIIAFETVSDDETLVTISEQGWPQDSQGLTASHENCGGWMHMLMCLKAYIEHDIDLR</sequence>
<dbReference type="EMBL" id="BSST01000001">
    <property type="protein sequence ID" value="GLX77986.1"/>
    <property type="molecule type" value="Genomic_DNA"/>
</dbReference>
<keyword evidence="4" id="KW-1185">Reference proteome</keyword>
<dbReference type="InterPro" id="IPR013538">
    <property type="entry name" value="ASHA1/2-like_C"/>
</dbReference>